<evidence type="ECO:0000256" key="2">
    <source>
        <dbReference type="ARBA" id="ARBA00024195"/>
    </source>
</evidence>
<evidence type="ECO:0000259" key="3">
    <source>
        <dbReference type="Pfam" id="PF00089"/>
    </source>
</evidence>
<dbReference type="OrthoDB" id="6147874at2759"/>
<dbReference type="InterPro" id="IPR043504">
    <property type="entry name" value="Peptidase_S1_PA_chymotrypsin"/>
</dbReference>
<protein>
    <recommendedName>
        <fullName evidence="3">Peptidase S1 domain-containing protein</fullName>
    </recommendedName>
</protein>
<organism evidence="4">
    <name type="scientific">Darwinula stevensoni</name>
    <dbReference type="NCBI Taxonomy" id="69355"/>
    <lineage>
        <taxon>Eukaryota</taxon>
        <taxon>Metazoa</taxon>
        <taxon>Ecdysozoa</taxon>
        <taxon>Arthropoda</taxon>
        <taxon>Crustacea</taxon>
        <taxon>Oligostraca</taxon>
        <taxon>Ostracoda</taxon>
        <taxon>Podocopa</taxon>
        <taxon>Podocopida</taxon>
        <taxon>Darwinulocopina</taxon>
        <taxon>Darwinuloidea</taxon>
        <taxon>Darwinulidae</taxon>
        <taxon>Darwinula</taxon>
    </lineage>
</organism>
<sequence length="95" mass="10479">MPSVLTERVQLICLPTKFEISDENLQDGVQGWVAGWGYDGSDLLTAVLTEVQLPVISNRLCRRDTTLFTRDSSTTRTLTSNMFCAGHSRSTSPQG</sequence>
<dbReference type="PANTHER" id="PTHR24256">
    <property type="entry name" value="TRYPTASE-RELATED"/>
    <property type="match status" value="1"/>
</dbReference>
<dbReference type="InterPro" id="IPR009003">
    <property type="entry name" value="Peptidase_S1_PA"/>
</dbReference>
<dbReference type="EMBL" id="CAJPEV010014954">
    <property type="protein sequence ID" value="CAG0907072.1"/>
    <property type="molecule type" value="Genomic_DNA"/>
</dbReference>
<accession>A0A7R9FU29</accession>
<dbReference type="AlphaFoldDB" id="A0A7R9FU29"/>
<gene>
    <name evidence="4" type="ORF">DSTB1V02_LOCUS14715</name>
</gene>
<keyword evidence="5" id="KW-1185">Reference proteome</keyword>
<dbReference type="Pfam" id="PF00089">
    <property type="entry name" value="Trypsin"/>
    <property type="match status" value="1"/>
</dbReference>
<keyword evidence="1" id="KW-1015">Disulfide bond</keyword>
<comment type="similarity">
    <text evidence="2">Belongs to the peptidase S1 family. CLIP subfamily.</text>
</comment>
<dbReference type="Gene3D" id="2.40.10.10">
    <property type="entry name" value="Trypsin-like serine proteases"/>
    <property type="match status" value="1"/>
</dbReference>
<evidence type="ECO:0000256" key="1">
    <source>
        <dbReference type="ARBA" id="ARBA00023157"/>
    </source>
</evidence>
<dbReference type="InterPro" id="IPR051487">
    <property type="entry name" value="Ser/Thr_Proteases_Immune/Dev"/>
</dbReference>
<dbReference type="SUPFAM" id="SSF50494">
    <property type="entry name" value="Trypsin-like serine proteases"/>
    <property type="match status" value="1"/>
</dbReference>
<dbReference type="GO" id="GO:0004252">
    <property type="term" value="F:serine-type endopeptidase activity"/>
    <property type="evidence" value="ECO:0007669"/>
    <property type="project" value="InterPro"/>
</dbReference>
<dbReference type="EMBL" id="LR914472">
    <property type="protein sequence ID" value="CAD7254969.1"/>
    <property type="molecule type" value="Genomic_DNA"/>
</dbReference>
<feature type="domain" description="Peptidase S1" evidence="3">
    <location>
        <begin position="5"/>
        <end position="88"/>
    </location>
</feature>
<reference evidence="4" key="1">
    <citation type="submission" date="2020-11" db="EMBL/GenBank/DDBJ databases">
        <authorList>
            <person name="Tran Van P."/>
        </authorList>
    </citation>
    <scope>NUCLEOTIDE SEQUENCE</scope>
</reference>
<feature type="non-terminal residue" evidence="4">
    <location>
        <position position="1"/>
    </location>
</feature>
<dbReference type="GO" id="GO:0006508">
    <property type="term" value="P:proteolysis"/>
    <property type="evidence" value="ECO:0007669"/>
    <property type="project" value="InterPro"/>
</dbReference>
<dbReference type="Proteomes" id="UP000677054">
    <property type="component" value="Unassembled WGS sequence"/>
</dbReference>
<dbReference type="InterPro" id="IPR001254">
    <property type="entry name" value="Trypsin_dom"/>
</dbReference>
<name>A0A7R9FU29_9CRUS</name>
<evidence type="ECO:0000313" key="4">
    <source>
        <dbReference type="EMBL" id="CAD7254969.1"/>
    </source>
</evidence>
<proteinExistence type="inferred from homology"/>
<evidence type="ECO:0000313" key="5">
    <source>
        <dbReference type="Proteomes" id="UP000677054"/>
    </source>
</evidence>